<sequence>MTLSSKLTSSDIKEFPADIKLALLSTLDVEYENTSDGSSGMPDDNKINIVMSSLK</sequence>
<evidence type="ECO:0000313" key="1">
    <source>
        <dbReference type="EMBL" id="KAF7835987.1"/>
    </source>
</evidence>
<protein>
    <submittedName>
        <fullName evidence="1">Uncharacterized protein</fullName>
    </submittedName>
</protein>
<keyword evidence="2" id="KW-1185">Reference proteome</keyword>
<name>A0A834X0E5_9FABA</name>
<organism evidence="1 2">
    <name type="scientific">Senna tora</name>
    <dbReference type="NCBI Taxonomy" id="362788"/>
    <lineage>
        <taxon>Eukaryota</taxon>
        <taxon>Viridiplantae</taxon>
        <taxon>Streptophyta</taxon>
        <taxon>Embryophyta</taxon>
        <taxon>Tracheophyta</taxon>
        <taxon>Spermatophyta</taxon>
        <taxon>Magnoliopsida</taxon>
        <taxon>eudicotyledons</taxon>
        <taxon>Gunneridae</taxon>
        <taxon>Pentapetalae</taxon>
        <taxon>rosids</taxon>
        <taxon>fabids</taxon>
        <taxon>Fabales</taxon>
        <taxon>Fabaceae</taxon>
        <taxon>Caesalpinioideae</taxon>
        <taxon>Cassia clade</taxon>
        <taxon>Senna</taxon>
    </lineage>
</organism>
<dbReference type="AlphaFoldDB" id="A0A834X0E5"/>
<dbReference type="Proteomes" id="UP000634136">
    <property type="component" value="Unassembled WGS sequence"/>
</dbReference>
<evidence type="ECO:0000313" key="2">
    <source>
        <dbReference type="Proteomes" id="UP000634136"/>
    </source>
</evidence>
<accession>A0A834X0E5</accession>
<reference evidence="1" key="1">
    <citation type="submission" date="2020-09" db="EMBL/GenBank/DDBJ databases">
        <title>Genome-Enabled Discovery of Anthraquinone Biosynthesis in Senna tora.</title>
        <authorList>
            <person name="Kang S.-H."/>
            <person name="Pandey R.P."/>
            <person name="Lee C.-M."/>
            <person name="Sim J.-S."/>
            <person name="Jeong J.-T."/>
            <person name="Choi B.-S."/>
            <person name="Jung M."/>
            <person name="Ginzburg D."/>
            <person name="Zhao K."/>
            <person name="Won S.Y."/>
            <person name="Oh T.-J."/>
            <person name="Yu Y."/>
            <person name="Kim N.-H."/>
            <person name="Lee O.R."/>
            <person name="Lee T.-H."/>
            <person name="Bashyal P."/>
            <person name="Kim T.-S."/>
            <person name="Lee W.-H."/>
            <person name="Kawkins C."/>
            <person name="Kim C.-K."/>
            <person name="Kim J.S."/>
            <person name="Ahn B.O."/>
            <person name="Rhee S.Y."/>
            <person name="Sohng J.K."/>
        </authorList>
    </citation>
    <scope>NUCLEOTIDE SEQUENCE</scope>
    <source>
        <tissue evidence="1">Leaf</tissue>
    </source>
</reference>
<proteinExistence type="predicted"/>
<comment type="caution">
    <text evidence="1">The sequence shown here is derived from an EMBL/GenBank/DDBJ whole genome shotgun (WGS) entry which is preliminary data.</text>
</comment>
<gene>
    <name evidence="1" type="ORF">G2W53_010846</name>
</gene>
<dbReference type="EMBL" id="JAAIUW010000004">
    <property type="protein sequence ID" value="KAF7835987.1"/>
    <property type="molecule type" value="Genomic_DNA"/>
</dbReference>